<evidence type="ECO:0000313" key="2">
    <source>
        <dbReference type="Proteomes" id="UP001057375"/>
    </source>
</evidence>
<organism evidence="1 2">
    <name type="scientific">Aduncisulcus paluster</name>
    <dbReference type="NCBI Taxonomy" id="2918883"/>
    <lineage>
        <taxon>Eukaryota</taxon>
        <taxon>Metamonada</taxon>
        <taxon>Carpediemonas-like organisms</taxon>
        <taxon>Aduncisulcus</taxon>
    </lineage>
</organism>
<sequence>MAEAIERHTTDLEHEVEKRTLELRSLTDKLESQNVLLTKSNTELYSIASTDQLTGLINRRYLFREMDDLRDRVELEALERF</sequence>
<gene>
    <name evidence="1" type="ORF">ADUPG1_004631</name>
</gene>
<reference evidence="1" key="1">
    <citation type="submission" date="2022-03" db="EMBL/GenBank/DDBJ databases">
        <title>Draft genome sequence of Aduncisulcus paluster, a free-living microaerophilic Fornicata.</title>
        <authorList>
            <person name="Yuyama I."/>
            <person name="Kume K."/>
            <person name="Tamura T."/>
            <person name="Inagaki Y."/>
            <person name="Hashimoto T."/>
        </authorList>
    </citation>
    <scope>NUCLEOTIDE SEQUENCE</scope>
    <source>
        <strain evidence="1">NY0171</strain>
    </source>
</reference>
<protein>
    <submittedName>
        <fullName evidence="1">Uncharacterized protein</fullName>
    </submittedName>
</protein>
<comment type="caution">
    <text evidence="1">The sequence shown here is derived from an EMBL/GenBank/DDBJ whole genome shotgun (WGS) entry which is preliminary data.</text>
</comment>
<proteinExistence type="predicted"/>
<dbReference type="EMBL" id="BQXS01007086">
    <property type="protein sequence ID" value="GKT25235.1"/>
    <property type="molecule type" value="Genomic_DNA"/>
</dbReference>
<dbReference type="Proteomes" id="UP001057375">
    <property type="component" value="Unassembled WGS sequence"/>
</dbReference>
<name>A0ABQ5K1A7_9EUKA</name>
<keyword evidence="2" id="KW-1185">Reference proteome</keyword>
<feature type="non-terminal residue" evidence="1">
    <location>
        <position position="81"/>
    </location>
</feature>
<accession>A0ABQ5K1A7</accession>
<evidence type="ECO:0000313" key="1">
    <source>
        <dbReference type="EMBL" id="GKT25235.1"/>
    </source>
</evidence>